<dbReference type="PIRSF" id="PIRSF005739">
    <property type="entry name" value="O-mtase"/>
    <property type="match status" value="1"/>
</dbReference>
<keyword evidence="1" id="KW-0489">Methyltransferase</keyword>
<dbReference type="GO" id="GO:0046983">
    <property type="term" value="F:protein dimerization activity"/>
    <property type="evidence" value="ECO:0007669"/>
    <property type="project" value="InterPro"/>
</dbReference>
<dbReference type="InterPro" id="IPR016461">
    <property type="entry name" value="COMT-like"/>
</dbReference>
<dbReference type="Gene3D" id="3.40.50.150">
    <property type="entry name" value="Vaccinia Virus protein VP39"/>
    <property type="match status" value="2"/>
</dbReference>
<evidence type="ECO:0000256" key="3">
    <source>
        <dbReference type="ARBA" id="ARBA00022691"/>
    </source>
</evidence>
<feature type="domain" description="O-methyltransferase dimerisation" evidence="6">
    <location>
        <begin position="24"/>
        <end position="109"/>
    </location>
</feature>
<dbReference type="FunFam" id="1.10.10.10:FF:000213">
    <property type="entry name" value="Coniferyl alcohol 9-O-methyltransferase"/>
    <property type="match status" value="1"/>
</dbReference>
<name>A0A8I6YRG3_HORVV</name>
<dbReference type="InterPro" id="IPR036388">
    <property type="entry name" value="WH-like_DNA-bd_sf"/>
</dbReference>
<dbReference type="Gene3D" id="1.10.10.10">
    <property type="entry name" value="Winged helix-like DNA-binding domain superfamily/Winged helix DNA-binding domain"/>
    <property type="match status" value="1"/>
</dbReference>
<dbReference type="InterPro" id="IPR001077">
    <property type="entry name" value="COMT_C"/>
</dbReference>
<dbReference type="Proteomes" id="UP000011116">
    <property type="component" value="Chromosome 7H"/>
</dbReference>
<feature type="active site" description="Proton acceptor" evidence="4">
    <location>
        <position position="256"/>
    </location>
</feature>
<reference evidence="7" key="2">
    <citation type="submission" date="2020-10" db="EMBL/GenBank/DDBJ databases">
        <authorList>
            <person name="Scholz U."/>
            <person name="Mascher M."/>
            <person name="Fiebig A."/>
        </authorList>
    </citation>
    <scope>NUCLEOTIDE SEQUENCE [LARGE SCALE GENOMIC DNA]</scope>
    <source>
        <strain evidence="7">cv. Morex</strain>
    </source>
</reference>
<dbReference type="InterPro" id="IPR029063">
    <property type="entry name" value="SAM-dependent_MTases_sf"/>
</dbReference>
<dbReference type="PANTHER" id="PTHR11746">
    <property type="entry name" value="O-METHYLTRANSFERASE"/>
    <property type="match status" value="1"/>
</dbReference>
<evidence type="ECO:0000256" key="4">
    <source>
        <dbReference type="PIRSR" id="PIRSR005739-1"/>
    </source>
</evidence>
<feature type="domain" description="O-methyltransferase C-terminal" evidence="5">
    <location>
        <begin position="139"/>
        <end position="245"/>
    </location>
</feature>
<dbReference type="Pfam" id="PF00891">
    <property type="entry name" value="Methyltransf_2"/>
    <property type="match status" value="2"/>
</dbReference>
<evidence type="ECO:0000256" key="1">
    <source>
        <dbReference type="ARBA" id="ARBA00022603"/>
    </source>
</evidence>
<evidence type="ECO:0000313" key="8">
    <source>
        <dbReference type="Proteomes" id="UP000011116"/>
    </source>
</evidence>
<evidence type="ECO:0008006" key="9">
    <source>
        <dbReference type="Google" id="ProtNLM"/>
    </source>
</evidence>
<dbReference type="PROSITE" id="PS51683">
    <property type="entry name" value="SAM_OMT_II"/>
    <property type="match status" value="1"/>
</dbReference>
<dbReference type="AlphaFoldDB" id="A0A8I6YRG3"/>
<evidence type="ECO:0000313" key="7">
    <source>
        <dbReference type="EnsemblPlants" id="HORVU.MOREX.r3.7HG0648350.2"/>
    </source>
</evidence>
<dbReference type="SUPFAM" id="SSF46785">
    <property type="entry name" value="Winged helix' DNA-binding domain"/>
    <property type="match status" value="1"/>
</dbReference>
<keyword evidence="2" id="KW-0808">Transferase</keyword>
<evidence type="ECO:0000259" key="6">
    <source>
        <dbReference type="Pfam" id="PF08100"/>
    </source>
</evidence>
<keyword evidence="3" id="KW-0949">S-adenosyl-L-methionine</keyword>
<feature type="domain" description="O-methyltransferase C-terminal" evidence="5">
    <location>
        <begin position="248"/>
        <end position="332"/>
    </location>
</feature>
<organism evidence="7 8">
    <name type="scientific">Hordeum vulgare subsp. vulgare</name>
    <name type="common">Domesticated barley</name>
    <dbReference type="NCBI Taxonomy" id="112509"/>
    <lineage>
        <taxon>Eukaryota</taxon>
        <taxon>Viridiplantae</taxon>
        <taxon>Streptophyta</taxon>
        <taxon>Embryophyta</taxon>
        <taxon>Tracheophyta</taxon>
        <taxon>Spermatophyta</taxon>
        <taxon>Magnoliopsida</taxon>
        <taxon>Liliopsida</taxon>
        <taxon>Poales</taxon>
        <taxon>Poaceae</taxon>
        <taxon>BOP clade</taxon>
        <taxon>Pooideae</taxon>
        <taxon>Triticodae</taxon>
        <taxon>Triticeae</taxon>
        <taxon>Hordeinae</taxon>
        <taxon>Hordeum</taxon>
    </lineage>
</organism>
<evidence type="ECO:0000256" key="2">
    <source>
        <dbReference type="ARBA" id="ARBA00022679"/>
    </source>
</evidence>
<proteinExistence type="predicted"/>
<dbReference type="InterPro" id="IPR012967">
    <property type="entry name" value="COMT_dimerisation"/>
</dbReference>
<protein>
    <recommendedName>
        <fullName evidence="9">O-methyltransferase ZRP4</fullName>
    </recommendedName>
</protein>
<accession>A0A8I6YRG3</accession>
<keyword evidence="8" id="KW-1185">Reference proteome</keyword>
<sequence>MAAQAQTIEVPTDAELLQAQADLWRHSLYYLSSMALRCAVELEIPTAIHRLGGAASLPDLMAALSLPPVKRPFLRRVMRVLVTSGVFAANNNSESEAIYRLTPLSRILVHGVVADEHHSQKYFVLGVTSPHYTEAAMGLAGWFRKDHEPPVPSPFEDIFGVPLCDDRTPLLDKELDDVVTQGLAAHDNLGIATVMRECHDLFKGVDSLTDCGGGDGTTARAIIRAYPHIKCTVLDLPKVVDKAPADGVVTYVLVLHFWSDEDCVKILAQCRKAIPSREEGGKIIIVEIVVGPSLGPIMFEAQLLMDMLMMVNSKGRQRDENDWSKLFIKAGYTDYKIVKKLGARCIIEVYP</sequence>
<dbReference type="SMR" id="A0A8I6YRG3"/>
<dbReference type="InterPro" id="IPR036390">
    <property type="entry name" value="WH_DNA-bd_sf"/>
</dbReference>
<gene>
    <name evidence="7" type="primary">LOC123408093</name>
</gene>
<reference evidence="8" key="1">
    <citation type="journal article" date="2012" name="Nature">
        <title>A physical, genetic and functional sequence assembly of the barley genome.</title>
        <authorList>
            <consortium name="The International Barley Genome Sequencing Consortium"/>
            <person name="Mayer K.F."/>
            <person name="Waugh R."/>
            <person name="Brown J.W."/>
            <person name="Schulman A."/>
            <person name="Langridge P."/>
            <person name="Platzer M."/>
            <person name="Fincher G.B."/>
            <person name="Muehlbauer G.J."/>
            <person name="Sato K."/>
            <person name="Close T.J."/>
            <person name="Wise R.P."/>
            <person name="Stein N."/>
        </authorList>
    </citation>
    <scope>NUCLEOTIDE SEQUENCE [LARGE SCALE GENOMIC DNA]</scope>
    <source>
        <strain evidence="8">cv. Morex</strain>
    </source>
</reference>
<dbReference type="Pfam" id="PF08100">
    <property type="entry name" value="Dimerisation"/>
    <property type="match status" value="1"/>
</dbReference>
<evidence type="ECO:0000259" key="5">
    <source>
        <dbReference type="Pfam" id="PF00891"/>
    </source>
</evidence>
<reference evidence="7" key="3">
    <citation type="submission" date="2022-01" db="UniProtKB">
        <authorList>
            <consortium name="EnsemblPlants"/>
        </authorList>
    </citation>
    <scope>IDENTIFICATION</scope>
    <source>
        <strain evidence="7">subsp. vulgare</strain>
    </source>
</reference>
<dbReference type="GO" id="GO:0008171">
    <property type="term" value="F:O-methyltransferase activity"/>
    <property type="evidence" value="ECO:0007669"/>
    <property type="project" value="InterPro"/>
</dbReference>
<dbReference type="SUPFAM" id="SSF53335">
    <property type="entry name" value="S-adenosyl-L-methionine-dependent methyltransferases"/>
    <property type="match status" value="1"/>
</dbReference>
<dbReference type="GO" id="GO:0032259">
    <property type="term" value="P:methylation"/>
    <property type="evidence" value="ECO:0007669"/>
    <property type="project" value="UniProtKB-KW"/>
</dbReference>
<dbReference type="EnsemblPlants" id="HORVU.MOREX.r3.7HG0648350.2">
    <property type="protein sequence ID" value="HORVU.MOREX.r3.7HG0648350.2"/>
    <property type="gene ID" value="HORVU.MOREX.r3.7HG0648350"/>
</dbReference>
<dbReference type="Gramene" id="HORVU.MOREX.r3.7HG0648350.2">
    <property type="protein sequence ID" value="HORVU.MOREX.r3.7HG0648350.2"/>
    <property type="gene ID" value="HORVU.MOREX.r3.7HG0648350"/>
</dbReference>